<dbReference type="GO" id="GO:0061630">
    <property type="term" value="F:ubiquitin protein ligase activity"/>
    <property type="evidence" value="ECO:0007669"/>
    <property type="project" value="UniProtKB-UniRule"/>
</dbReference>
<comment type="similarity">
    <text evidence="3 9">Belongs to the Deltex family.</text>
</comment>
<keyword evidence="5 9" id="KW-0479">Metal-binding</keyword>
<keyword evidence="4 9" id="KW-0808">Transferase</keyword>
<reference evidence="11" key="1">
    <citation type="journal article" date="2021" name="Sci. Adv.">
        <title>The American lobster genome reveals insights on longevity, neural, and immune adaptations.</title>
        <authorList>
            <person name="Polinski J.M."/>
            <person name="Zimin A.V."/>
            <person name="Clark K.F."/>
            <person name="Kohn A.B."/>
            <person name="Sadowski N."/>
            <person name="Timp W."/>
            <person name="Ptitsyn A."/>
            <person name="Khanna P."/>
            <person name="Romanova D.Y."/>
            <person name="Williams P."/>
            <person name="Greenwood S.J."/>
            <person name="Moroz L.L."/>
            <person name="Walt D.R."/>
            <person name="Bodnar A.G."/>
        </authorList>
    </citation>
    <scope>NUCLEOTIDE SEQUENCE</scope>
    <source>
        <strain evidence="11">GMGI-L3</strain>
    </source>
</reference>
<evidence type="ECO:0000256" key="5">
    <source>
        <dbReference type="ARBA" id="ARBA00022723"/>
    </source>
</evidence>
<dbReference type="CDD" id="cd09633">
    <property type="entry name" value="Deltex_C"/>
    <property type="match status" value="1"/>
</dbReference>
<comment type="subcellular location">
    <subcellularLocation>
        <location evidence="9">Cytoplasm</location>
    </subcellularLocation>
</comment>
<keyword evidence="6 8" id="KW-0863">Zinc-finger</keyword>
<dbReference type="EC" id="2.3.2.27" evidence="9"/>
<keyword evidence="9" id="KW-0963">Cytoplasm</keyword>
<gene>
    <name evidence="11" type="primary">DTX2-L2</name>
    <name evidence="11" type="ORF">Hamer_G019802</name>
</gene>
<evidence type="ECO:0000256" key="2">
    <source>
        <dbReference type="ARBA" id="ARBA00004906"/>
    </source>
</evidence>
<dbReference type="GO" id="GO:0007219">
    <property type="term" value="P:Notch signaling pathway"/>
    <property type="evidence" value="ECO:0007669"/>
    <property type="project" value="InterPro"/>
</dbReference>
<dbReference type="SMART" id="SM00184">
    <property type="entry name" value="RING"/>
    <property type="match status" value="1"/>
</dbReference>
<dbReference type="InterPro" id="IPR039396">
    <property type="entry name" value="Deltex_C"/>
</dbReference>
<dbReference type="GO" id="GO:0008270">
    <property type="term" value="F:zinc ion binding"/>
    <property type="evidence" value="ECO:0007669"/>
    <property type="project" value="UniProtKB-KW"/>
</dbReference>
<evidence type="ECO:0000256" key="8">
    <source>
        <dbReference type="PROSITE-ProRule" id="PRU00175"/>
    </source>
</evidence>
<dbReference type="FunFam" id="3.30.390.130:FF:000001">
    <property type="entry name" value="Probable E3 ubiquitin-protein ligase DTX3"/>
    <property type="match status" value="1"/>
</dbReference>
<dbReference type="EMBL" id="JAHLQT010036095">
    <property type="protein sequence ID" value="KAG7157934.1"/>
    <property type="molecule type" value="Genomic_DNA"/>
</dbReference>
<evidence type="ECO:0000256" key="9">
    <source>
        <dbReference type="RuleBase" id="RU367105"/>
    </source>
</evidence>
<evidence type="ECO:0000256" key="3">
    <source>
        <dbReference type="ARBA" id="ARBA00009413"/>
    </source>
</evidence>
<dbReference type="AlphaFoldDB" id="A0A8J5JLI5"/>
<dbReference type="PROSITE" id="PS50089">
    <property type="entry name" value="ZF_RING_2"/>
    <property type="match status" value="1"/>
</dbReference>
<accession>A0A8J5JLI5</accession>
<dbReference type="Pfam" id="PF18102">
    <property type="entry name" value="DTC"/>
    <property type="match status" value="1"/>
</dbReference>
<proteinExistence type="inferred from homology"/>
<keyword evidence="7 9" id="KW-0862">Zinc</keyword>
<evidence type="ECO:0000259" key="10">
    <source>
        <dbReference type="PROSITE" id="PS50089"/>
    </source>
</evidence>
<dbReference type="InterPro" id="IPR001841">
    <property type="entry name" value="Znf_RING"/>
</dbReference>
<name>A0A8J5JLI5_HOMAM</name>
<keyword evidence="12" id="KW-1185">Reference proteome</keyword>
<comment type="catalytic activity">
    <reaction evidence="1 9">
        <text>S-ubiquitinyl-[E2 ubiquitin-conjugating enzyme]-L-cysteine + [acceptor protein]-L-lysine = [E2 ubiquitin-conjugating enzyme]-L-cysteine + N(6)-ubiquitinyl-[acceptor protein]-L-lysine.</text>
        <dbReference type="EC" id="2.3.2.27"/>
    </reaction>
</comment>
<dbReference type="PANTHER" id="PTHR12622">
    <property type="entry name" value="DELTEX-RELATED"/>
    <property type="match status" value="1"/>
</dbReference>
<comment type="caution">
    <text evidence="11">The sequence shown here is derived from an EMBL/GenBank/DDBJ whole genome shotgun (WGS) entry which is preliminary data.</text>
</comment>
<evidence type="ECO:0000256" key="7">
    <source>
        <dbReference type="ARBA" id="ARBA00022833"/>
    </source>
</evidence>
<dbReference type="GO" id="GO:0005737">
    <property type="term" value="C:cytoplasm"/>
    <property type="evidence" value="ECO:0007669"/>
    <property type="project" value="UniProtKB-SubCell"/>
</dbReference>
<protein>
    <recommendedName>
        <fullName evidence="9">E3 ubiquitin-protein ligase</fullName>
        <ecNumber evidence="9">2.3.2.27</ecNumber>
    </recommendedName>
</protein>
<dbReference type="GO" id="GO:0016567">
    <property type="term" value="P:protein ubiquitination"/>
    <property type="evidence" value="ECO:0007669"/>
    <property type="project" value="UniProtKB-UniRule"/>
</dbReference>
<dbReference type="Proteomes" id="UP000747542">
    <property type="component" value="Unassembled WGS sequence"/>
</dbReference>
<evidence type="ECO:0000313" key="12">
    <source>
        <dbReference type="Proteomes" id="UP000747542"/>
    </source>
</evidence>
<comment type="pathway">
    <text evidence="2 9">Protein modification; protein ubiquitination.</text>
</comment>
<feature type="domain" description="RING-type" evidence="10">
    <location>
        <begin position="75"/>
        <end position="147"/>
    </location>
</feature>
<evidence type="ECO:0000313" key="11">
    <source>
        <dbReference type="EMBL" id="KAG7157934.1"/>
    </source>
</evidence>
<sequence>MNTRSASRRRKYTNIGRTNSYNLRSRTPSLTNSLLHRDDEVIILKDHEGSSSISGVDKLLTEYTRPVSSPPEELCSICMVSLQQASGLCEVEEETEENTTGNTSKSQDSCDDGGAVQLVHCNHIFHFACVKQMVETFPKYLRCPYCKNIHGVREGNQPPGKMKTSRIRRSLPGHSDCGTIIIEYSFQNGTQGPEHPNPGEMYTAFGFPRIAFLPDSYKGNKVLKFLQEAWRRRLIFTVGTSMTTGLHNVITWNDIHHKTNCLSNVSGHGYPDEFYLDSVLMELENAGVTDVTT</sequence>
<evidence type="ECO:0000256" key="6">
    <source>
        <dbReference type="ARBA" id="ARBA00022771"/>
    </source>
</evidence>
<dbReference type="OrthoDB" id="2449614at2759"/>
<evidence type="ECO:0000256" key="1">
    <source>
        <dbReference type="ARBA" id="ARBA00000900"/>
    </source>
</evidence>
<evidence type="ECO:0000256" key="4">
    <source>
        <dbReference type="ARBA" id="ARBA00022679"/>
    </source>
</evidence>
<dbReference type="InterPro" id="IPR039398">
    <property type="entry name" value="Deltex_fam"/>
</dbReference>
<organism evidence="11 12">
    <name type="scientific">Homarus americanus</name>
    <name type="common">American lobster</name>
    <dbReference type="NCBI Taxonomy" id="6706"/>
    <lineage>
        <taxon>Eukaryota</taxon>
        <taxon>Metazoa</taxon>
        <taxon>Ecdysozoa</taxon>
        <taxon>Arthropoda</taxon>
        <taxon>Crustacea</taxon>
        <taxon>Multicrustacea</taxon>
        <taxon>Malacostraca</taxon>
        <taxon>Eumalacostraca</taxon>
        <taxon>Eucarida</taxon>
        <taxon>Decapoda</taxon>
        <taxon>Pleocyemata</taxon>
        <taxon>Astacidea</taxon>
        <taxon>Nephropoidea</taxon>
        <taxon>Nephropidae</taxon>
        <taxon>Homarus</taxon>
    </lineage>
</organism>
<dbReference type="UniPathway" id="UPA00143"/>